<gene>
    <name evidence="2" type="ORF">ACPOL_0021</name>
</gene>
<name>A0A2Z5FRU4_9BACT</name>
<dbReference type="RefSeq" id="WP_161557104.1">
    <property type="nucleotide sequence ID" value="NZ_CP030840.1"/>
</dbReference>
<feature type="transmembrane region" description="Helical" evidence="1">
    <location>
        <begin position="6"/>
        <end position="26"/>
    </location>
</feature>
<organism evidence="2 3">
    <name type="scientific">Acidisarcina polymorpha</name>
    <dbReference type="NCBI Taxonomy" id="2211140"/>
    <lineage>
        <taxon>Bacteria</taxon>
        <taxon>Pseudomonadati</taxon>
        <taxon>Acidobacteriota</taxon>
        <taxon>Terriglobia</taxon>
        <taxon>Terriglobales</taxon>
        <taxon>Acidobacteriaceae</taxon>
        <taxon>Acidisarcina</taxon>
    </lineage>
</organism>
<evidence type="ECO:0000313" key="3">
    <source>
        <dbReference type="Proteomes" id="UP000253606"/>
    </source>
</evidence>
<dbReference type="KEGG" id="abas:ACPOL_0021"/>
<dbReference type="Proteomes" id="UP000253606">
    <property type="component" value="Chromosome"/>
</dbReference>
<protein>
    <submittedName>
        <fullName evidence="2">Uncharacterized protein</fullName>
    </submittedName>
</protein>
<accession>A0A2Z5FRU4</accession>
<dbReference type="AlphaFoldDB" id="A0A2Z5FRU4"/>
<evidence type="ECO:0000256" key="1">
    <source>
        <dbReference type="SAM" id="Phobius"/>
    </source>
</evidence>
<keyword evidence="1" id="KW-0472">Membrane</keyword>
<evidence type="ECO:0000313" key="2">
    <source>
        <dbReference type="EMBL" id="AXC09408.1"/>
    </source>
</evidence>
<keyword evidence="1" id="KW-1133">Transmembrane helix</keyword>
<dbReference type="EMBL" id="CP030840">
    <property type="protein sequence ID" value="AXC09408.1"/>
    <property type="molecule type" value="Genomic_DNA"/>
</dbReference>
<reference evidence="2 3" key="1">
    <citation type="journal article" date="2018" name="Front. Microbiol.">
        <title>Hydrolytic Capabilities as a Key to Environmental Success: Chitinolytic and Cellulolytic Acidobacteria From Acidic Sub-arctic Soils and Boreal Peatlands.</title>
        <authorList>
            <person name="Belova S.E."/>
            <person name="Ravin N.V."/>
            <person name="Pankratov T.A."/>
            <person name="Rakitin A.L."/>
            <person name="Ivanova A.A."/>
            <person name="Beletsky A.V."/>
            <person name="Mardanov A.V."/>
            <person name="Sinninghe Damste J.S."/>
            <person name="Dedysh S.N."/>
        </authorList>
    </citation>
    <scope>NUCLEOTIDE SEQUENCE [LARGE SCALE GENOMIC DNA]</scope>
    <source>
        <strain evidence="2 3">SBC82</strain>
    </source>
</reference>
<keyword evidence="1" id="KW-0812">Transmembrane</keyword>
<sequence>MENHWYASPVFVVPVLWIIFLSGILWGSQSWKGDGHISKEDAGDAL</sequence>
<proteinExistence type="predicted"/>
<keyword evidence="3" id="KW-1185">Reference proteome</keyword>